<dbReference type="PANTHER" id="PTHR11575">
    <property type="entry name" value="5'-NUCLEOTIDASE-RELATED"/>
    <property type="match status" value="1"/>
</dbReference>
<dbReference type="GO" id="GO:0005576">
    <property type="term" value="C:extracellular region"/>
    <property type="evidence" value="ECO:0007669"/>
    <property type="project" value="UniProtKB-SubCell"/>
</dbReference>
<evidence type="ECO:0000256" key="2">
    <source>
        <dbReference type="ARBA" id="ARBA00022525"/>
    </source>
</evidence>
<comment type="subcellular location">
    <subcellularLocation>
        <location evidence="1">Secreted</location>
    </subcellularLocation>
</comment>
<feature type="domain" description="5'-Nucleotidase C-terminal" evidence="9">
    <location>
        <begin position="328"/>
        <end position="484"/>
    </location>
</feature>
<evidence type="ECO:0000256" key="1">
    <source>
        <dbReference type="ARBA" id="ARBA00004613"/>
    </source>
</evidence>
<evidence type="ECO:0000313" key="10">
    <source>
        <dbReference type="EMBL" id="RJF71983.1"/>
    </source>
</evidence>
<dbReference type="SUPFAM" id="SSF55816">
    <property type="entry name" value="5'-nucleotidase (syn. UDP-sugar hydrolase), C-terminal domain"/>
    <property type="match status" value="1"/>
</dbReference>
<dbReference type="Gene3D" id="3.90.780.10">
    <property type="entry name" value="5'-Nucleotidase, C-terminal domain"/>
    <property type="match status" value="1"/>
</dbReference>
<sequence length="526" mass="55643">MVSVNTRRLLPLVSALLLGSAVAAPFTMTVLHTDDLHGHLDPVKIGENTYGGYARQTTLIKQYAASDVNPLVLSGGDTFQGTLFYNVYQGLADVLFMNYQGYQAMAVGNHEFDNGPEALARFAQKAQFPLLASNIDVSTEPLLKDLIKPYAVLNVGGEKIGVIGAVTPDLPLISSPGPNVKMLELMASLKNSADALKAQGINKVVLVSHLGYSVEQQVAAAVPGIDLIVGGHSHTLLGTFDNKDFPKSEGPYPTIVQNPDGNKTLLVAAWEWGKVLGRIKVTFNDAGAVDSWEGNPIPVSKDIAEDDTSRRMIATLSVPIANLRQQVVGNTGTGLNGNREVVRKRESTMANVLADAALAAAQPAGAQLAFVNGGGVRAGIDQGPITFEEAITVQPFGNSLSVLDLTGAQIRAALEHGVATWSENKGQFLHVSKGVSYTFDLSKPAGSRVTAVTLNGQPLVDSQTYKVAMNNFTAGGGDGFTMFQGAKRLDTGTLDVDILVNYLKANPTLSAQNEGRIVIVNEPAAK</sequence>
<dbReference type="InterPro" id="IPR008334">
    <property type="entry name" value="5'-Nucleotdase_C"/>
</dbReference>
<evidence type="ECO:0000259" key="8">
    <source>
        <dbReference type="Pfam" id="PF00149"/>
    </source>
</evidence>
<gene>
    <name evidence="10" type="ORF">D3875_10845</name>
</gene>
<dbReference type="GO" id="GO:0016788">
    <property type="term" value="F:hydrolase activity, acting on ester bonds"/>
    <property type="evidence" value="ECO:0007669"/>
    <property type="project" value="InterPro"/>
</dbReference>
<dbReference type="InterPro" id="IPR036907">
    <property type="entry name" value="5'-Nucleotdase_C_sf"/>
</dbReference>
<dbReference type="GO" id="GO:0000166">
    <property type="term" value="F:nucleotide binding"/>
    <property type="evidence" value="ECO:0007669"/>
    <property type="project" value="UniProtKB-KW"/>
</dbReference>
<evidence type="ECO:0000313" key="11">
    <source>
        <dbReference type="Proteomes" id="UP000286287"/>
    </source>
</evidence>
<keyword evidence="2" id="KW-0964">Secreted</keyword>
<evidence type="ECO:0000256" key="6">
    <source>
        <dbReference type="ARBA" id="ARBA00022801"/>
    </source>
</evidence>
<keyword evidence="3" id="KW-0479">Metal-binding</keyword>
<evidence type="ECO:0000256" key="5">
    <source>
        <dbReference type="ARBA" id="ARBA00022741"/>
    </source>
</evidence>
<dbReference type="InterPro" id="IPR006146">
    <property type="entry name" value="5'-Nucleotdase_CS"/>
</dbReference>
<dbReference type="GO" id="GO:0046872">
    <property type="term" value="F:metal ion binding"/>
    <property type="evidence" value="ECO:0007669"/>
    <property type="project" value="UniProtKB-KW"/>
</dbReference>
<evidence type="ECO:0000256" key="3">
    <source>
        <dbReference type="ARBA" id="ARBA00022723"/>
    </source>
</evidence>
<dbReference type="OrthoDB" id="9801679at2"/>
<keyword evidence="5 7" id="KW-0547">Nucleotide-binding</keyword>
<evidence type="ECO:0000256" key="7">
    <source>
        <dbReference type="RuleBase" id="RU362119"/>
    </source>
</evidence>
<comment type="caution">
    <text evidence="10">The sequence shown here is derived from an EMBL/GenBank/DDBJ whole genome shotgun (WGS) entry which is preliminary data.</text>
</comment>
<dbReference type="Pfam" id="PF02872">
    <property type="entry name" value="5_nucleotid_C"/>
    <property type="match status" value="1"/>
</dbReference>
<dbReference type="GO" id="GO:0009166">
    <property type="term" value="P:nucleotide catabolic process"/>
    <property type="evidence" value="ECO:0007669"/>
    <property type="project" value="InterPro"/>
</dbReference>
<evidence type="ECO:0000259" key="9">
    <source>
        <dbReference type="Pfam" id="PF02872"/>
    </source>
</evidence>
<dbReference type="CDD" id="cd07409">
    <property type="entry name" value="MPP_CD73_N"/>
    <property type="match status" value="1"/>
</dbReference>
<feature type="signal peptide" evidence="7">
    <location>
        <begin position="1"/>
        <end position="23"/>
    </location>
</feature>
<dbReference type="Proteomes" id="UP000286287">
    <property type="component" value="Unassembled WGS sequence"/>
</dbReference>
<accession>A0A418V797</accession>
<dbReference type="PROSITE" id="PS00785">
    <property type="entry name" value="5_NUCLEOTIDASE_1"/>
    <property type="match status" value="1"/>
</dbReference>
<dbReference type="FunFam" id="3.60.21.10:FF:000020">
    <property type="entry name" value="NT5E isoform 4"/>
    <property type="match status" value="1"/>
</dbReference>
<proteinExistence type="inferred from homology"/>
<dbReference type="Gene3D" id="3.60.21.10">
    <property type="match status" value="1"/>
</dbReference>
<dbReference type="EMBL" id="QYUJ01000014">
    <property type="protein sequence ID" value="RJF71983.1"/>
    <property type="molecule type" value="Genomic_DNA"/>
</dbReference>
<keyword evidence="4 7" id="KW-0732">Signal</keyword>
<reference evidence="10 11" key="1">
    <citation type="submission" date="2018-09" db="EMBL/GenBank/DDBJ databases">
        <authorList>
            <person name="Zhu H."/>
        </authorList>
    </citation>
    <scope>NUCLEOTIDE SEQUENCE [LARGE SCALE GENOMIC DNA]</scope>
    <source>
        <strain evidence="10 11">K2S05-167</strain>
    </source>
</reference>
<feature type="domain" description="Calcineurin-like phosphoesterase" evidence="8">
    <location>
        <begin position="28"/>
        <end position="235"/>
    </location>
</feature>
<dbReference type="InterPro" id="IPR029052">
    <property type="entry name" value="Metallo-depent_PP-like"/>
</dbReference>
<dbReference type="PRINTS" id="PR01607">
    <property type="entry name" value="APYRASEFAMLY"/>
</dbReference>
<dbReference type="InterPro" id="IPR004843">
    <property type="entry name" value="Calcineurin-like_PHP"/>
</dbReference>
<dbReference type="AlphaFoldDB" id="A0A418V797"/>
<keyword evidence="6 7" id="KW-0378">Hydrolase</keyword>
<protein>
    <submittedName>
        <fullName evidence="10">Multifunctional 2',3'-cyclic-nucleotide 2'-phosphodiesterase/5'-nucleotidase/3'-nucleotidase</fullName>
    </submittedName>
</protein>
<name>A0A418V797_9DEIO</name>
<dbReference type="InterPro" id="IPR006179">
    <property type="entry name" value="5_nucleotidase/apyrase"/>
</dbReference>
<dbReference type="Pfam" id="PF00149">
    <property type="entry name" value="Metallophos"/>
    <property type="match status" value="1"/>
</dbReference>
<comment type="similarity">
    <text evidence="7">Belongs to the 5'-nucleotidase family.</text>
</comment>
<keyword evidence="11" id="KW-1185">Reference proteome</keyword>
<dbReference type="PANTHER" id="PTHR11575:SF24">
    <property type="entry name" value="5'-NUCLEOTIDASE"/>
    <property type="match status" value="1"/>
</dbReference>
<evidence type="ECO:0000256" key="4">
    <source>
        <dbReference type="ARBA" id="ARBA00022729"/>
    </source>
</evidence>
<dbReference type="PROSITE" id="PS00786">
    <property type="entry name" value="5_NUCLEOTIDASE_2"/>
    <property type="match status" value="1"/>
</dbReference>
<organism evidence="10 11">
    <name type="scientific">Deinococcus cavernae</name>
    <dbReference type="NCBI Taxonomy" id="2320857"/>
    <lineage>
        <taxon>Bacteria</taxon>
        <taxon>Thermotogati</taxon>
        <taxon>Deinococcota</taxon>
        <taxon>Deinococci</taxon>
        <taxon>Deinococcales</taxon>
        <taxon>Deinococcaceae</taxon>
        <taxon>Deinococcus</taxon>
    </lineage>
</organism>
<dbReference type="SUPFAM" id="SSF56300">
    <property type="entry name" value="Metallo-dependent phosphatases"/>
    <property type="match status" value="1"/>
</dbReference>
<feature type="chain" id="PRO_5018811385" evidence="7">
    <location>
        <begin position="24"/>
        <end position="526"/>
    </location>
</feature>
<dbReference type="FunFam" id="3.90.780.10:FF:000004">
    <property type="entry name" value="UDP-sugar hydrolase, putative"/>
    <property type="match status" value="1"/>
</dbReference>